<sequence length="79" mass="8576">MLSINPSGEEQRHLIEKVTGKKVGEFSELTAGGTGRGTGRAEKNFSADAWTNMPGTFTGRKSSPVMIWYGMDVWNGTPL</sequence>
<reference evidence="1 2" key="1">
    <citation type="submission" date="2018-06" db="EMBL/GenBank/DDBJ databases">
        <authorList>
            <consortium name="Pathogen Informatics"/>
            <person name="Doyle S."/>
        </authorList>
    </citation>
    <scope>NUCLEOTIDE SEQUENCE [LARGE SCALE GENOMIC DNA]</scope>
    <source>
        <strain evidence="1 2">NCTC11155</strain>
    </source>
</reference>
<proteinExistence type="predicted"/>
<accession>A0A380ZC07</accession>
<gene>
    <name evidence="1" type="primary">mobB_2</name>
    <name evidence="1" type="ORF">NCTC11155_03291</name>
</gene>
<name>A0A380ZC07_9BACE</name>
<dbReference type="AlphaFoldDB" id="A0A380ZC07"/>
<organism evidence="1 2">
    <name type="scientific">Bacteroides eggerthii</name>
    <dbReference type="NCBI Taxonomy" id="28111"/>
    <lineage>
        <taxon>Bacteria</taxon>
        <taxon>Pseudomonadati</taxon>
        <taxon>Bacteroidota</taxon>
        <taxon>Bacteroidia</taxon>
        <taxon>Bacteroidales</taxon>
        <taxon>Bacteroidaceae</taxon>
        <taxon>Bacteroides</taxon>
    </lineage>
</organism>
<protein>
    <submittedName>
        <fullName evidence="1">Mobilisation protein B</fullName>
    </submittedName>
</protein>
<dbReference type="Proteomes" id="UP000254424">
    <property type="component" value="Unassembled WGS sequence"/>
</dbReference>
<evidence type="ECO:0000313" key="1">
    <source>
        <dbReference type="EMBL" id="SUV43882.1"/>
    </source>
</evidence>
<dbReference type="EMBL" id="UFSX01000002">
    <property type="protein sequence ID" value="SUV43882.1"/>
    <property type="molecule type" value="Genomic_DNA"/>
</dbReference>
<evidence type="ECO:0000313" key="2">
    <source>
        <dbReference type="Proteomes" id="UP000254424"/>
    </source>
</evidence>